<dbReference type="EMBL" id="MNPL01008668">
    <property type="protein sequence ID" value="OQR74132.1"/>
    <property type="molecule type" value="Genomic_DNA"/>
</dbReference>
<sequence length="137" mass="15283">MEQVLIHSQGRAVSTSAVTDARLLSDNNITNGNPFRQTSSNCTISIRMLGGTPRWSGGILFSFLVLLTVLQVAHSHKARNSDFYELRPGQTERGQNITHILNSFFTKGYDKRVRPNYGGKVTLINTKTQSFIIEVLD</sequence>
<dbReference type="InParanoid" id="A0A1V9XL91"/>
<evidence type="ECO:0000313" key="2">
    <source>
        <dbReference type="Proteomes" id="UP000192247"/>
    </source>
</evidence>
<protein>
    <submittedName>
        <fullName evidence="1">GABA-gated chloride channel</fullName>
    </submittedName>
</protein>
<evidence type="ECO:0000313" key="1">
    <source>
        <dbReference type="EMBL" id="OQR74132.1"/>
    </source>
</evidence>
<keyword evidence="2" id="KW-1185">Reference proteome</keyword>
<comment type="caution">
    <text evidence="1">The sequence shown here is derived from an EMBL/GenBank/DDBJ whole genome shotgun (WGS) entry which is preliminary data.</text>
</comment>
<organism evidence="1 2">
    <name type="scientific">Tropilaelaps mercedesae</name>
    <dbReference type="NCBI Taxonomy" id="418985"/>
    <lineage>
        <taxon>Eukaryota</taxon>
        <taxon>Metazoa</taxon>
        <taxon>Ecdysozoa</taxon>
        <taxon>Arthropoda</taxon>
        <taxon>Chelicerata</taxon>
        <taxon>Arachnida</taxon>
        <taxon>Acari</taxon>
        <taxon>Parasitiformes</taxon>
        <taxon>Mesostigmata</taxon>
        <taxon>Gamasina</taxon>
        <taxon>Dermanyssoidea</taxon>
        <taxon>Laelapidae</taxon>
        <taxon>Tropilaelaps</taxon>
    </lineage>
</organism>
<proteinExistence type="predicted"/>
<dbReference type="Proteomes" id="UP000192247">
    <property type="component" value="Unassembled WGS sequence"/>
</dbReference>
<reference evidence="1 2" key="1">
    <citation type="journal article" date="2017" name="Gigascience">
        <title>Draft genome of the honey bee ectoparasitic mite, Tropilaelaps mercedesae, is shaped by the parasitic life history.</title>
        <authorList>
            <person name="Dong X."/>
            <person name="Armstrong S.D."/>
            <person name="Xia D."/>
            <person name="Makepeace B.L."/>
            <person name="Darby A.C."/>
            <person name="Kadowaki T."/>
        </authorList>
    </citation>
    <scope>NUCLEOTIDE SEQUENCE [LARGE SCALE GENOMIC DNA]</scope>
    <source>
        <strain evidence="1">Wuxi-XJTLU</strain>
    </source>
</reference>
<dbReference type="AlphaFoldDB" id="A0A1V9XL91"/>
<name>A0A1V9XL91_9ACAR</name>
<dbReference type="OrthoDB" id="8300595at2759"/>
<gene>
    <name evidence="1" type="ORF">BIW11_09282</name>
</gene>
<accession>A0A1V9XL91</accession>